<evidence type="ECO:0000313" key="3">
    <source>
        <dbReference type="Proteomes" id="UP001341840"/>
    </source>
</evidence>
<sequence>MLIYHDYHGDSKISSISSISTWDQIQISLKCLLPSYQPILFDSAVVSSFLSDQKQQQICVDFEQTYSRIITTMNKFIQEDEADPKLESNLAENVEELENSNQQIQIQQFKTQNMKSSQDDEDEDELDARTLNGDR</sequence>
<name>A0ABU6WCW6_9FABA</name>
<gene>
    <name evidence="2" type="ORF">PIB30_040908</name>
</gene>
<protein>
    <submittedName>
        <fullName evidence="2">Uncharacterized protein</fullName>
    </submittedName>
</protein>
<comment type="caution">
    <text evidence="2">The sequence shown here is derived from an EMBL/GenBank/DDBJ whole genome shotgun (WGS) entry which is preliminary data.</text>
</comment>
<accession>A0ABU6WCW6</accession>
<evidence type="ECO:0000313" key="2">
    <source>
        <dbReference type="EMBL" id="MED6183781.1"/>
    </source>
</evidence>
<dbReference type="EMBL" id="JASCZI010181466">
    <property type="protein sequence ID" value="MED6183781.1"/>
    <property type="molecule type" value="Genomic_DNA"/>
</dbReference>
<organism evidence="2 3">
    <name type="scientific">Stylosanthes scabra</name>
    <dbReference type="NCBI Taxonomy" id="79078"/>
    <lineage>
        <taxon>Eukaryota</taxon>
        <taxon>Viridiplantae</taxon>
        <taxon>Streptophyta</taxon>
        <taxon>Embryophyta</taxon>
        <taxon>Tracheophyta</taxon>
        <taxon>Spermatophyta</taxon>
        <taxon>Magnoliopsida</taxon>
        <taxon>eudicotyledons</taxon>
        <taxon>Gunneridae</taxon>
        <taxon>Pentapetalae</taxon>
        <taxon>rosids</taxon>
        <taxon>fabids</taxon>
        <taxon>Fabales</taxon>
        <taxon>Fabaceae</taxon>
        <taxon>Papilionoideae</taxon>
        <taxon>50 kb inversion clade</taxon>
        <taxon>dalbergioids sensu lato</taxon>
        <taxon>Dalbergieae</taxon>
        <taxon>Pterocarpus clade</taxon>
        <taxon>Stylosanthes</taxon>
    </lineage>
</organism>
<proteinExistence type="predicted"/>
<dbReference type="Proteomes" id="UP001341840">
    <property type="component" value="Unassembled WGS sequence"/>
</dbReference>
<feature type="region of interest" description="Disordered" evidence="1">
    <location>
        <begin position="109"/>
        <end position="135"/>
    </location>
</feature>
<keyword evidence="3" id="KW-1185">Reference proteome</keyword>
<reference evidence="2 3" key="1">
    <citation type="journal article" date="2023" name="Plants (Basel)">
        <title>Bridging the Gap: Combining Genomics and Transcriptomics Approaches to Understand Stylosanthes scabra, an Orphan Legume from the Brazilian Caatinga.</title>
        <authorList>
            <person name="Ferreira-Neto J.R.C."/>
            <person name="da Silva M.D."/>
            <person name="Binneck E."/>
            <person name="de Melo N.F."/>
            <person name="da Silva R.H."/>
            <person name="de Melo A.L.T.M."/>
            <person name="Pandolfi V."/>
            <person name="Bustamante F.O."/>
            <person name="Brasileiro-Vidal A.C."/>
            <person name="Benko-Iseppon A.M."/>
        </authorList>
    </citation>
    <scope>NUCLEOTIDE SEQUENCE [LARGE SCALE GENOMIC DNA]</scope>
    <source>
        <tissue evidence="2">Leaves</tissue>
    </source>
</reference>
<evidence type="ECO:0000256" key="1">
    <source>
        <dbReference type="SAM" id="MobiDB-lite"/>
    </source>
</evidence>